<sequence>MSRLAATRHARMDDATGRAHSRRPISHLCTRIRTRSRSAPGTKGAVTKAANPAGPGPQQKEGREGDRFGAGGRGVRPPTCLALHIVLGCAAATSQDQQSIKRQASGGNRQGTGRPAARQLCCVHEFSGAFTIINPLREATTINGPVGERSLVL</sequence>
<dbReference type="Proteomes" id="UP000813444">
    <property type="component" value="Unassembled WGS sequence"/>
</dbReference>
<gene>
    <name evidence="2" type="ORF">B0I35DRAFT_187047</name>
</gene>
<evidence type="ECO:0000313" key="2">
    <source>
        <dbReference type="EMBL" id="KAH7322753.1"/>
    </source>
</evidence>
<evidence type="ECO:0000313" key="3">
    <source>
        <dbReference type="Proteomes" id="UP000813444"/>
    </source>
</evidence>
<dbReference type="EMBL" id="JAGPNK010000004">
    <property type="protein sequence ID" value="KAH7322753.1"/>
    <property type="molecule type" value="Genomic_DNA"/>
</dbReference>
<dbReference type="AlphaFoldDB" id="A0A8K0T119"/>
<feature type="compositionally biased region" description="Basic residues" evidence="1">
    <location>
        <begin position="19"/>
        <end position="36"/>
    </location>
</feature>
<comment type="caution">
    <text evidence="2">The sequence shown here is derived from an EMBL/GenBank/DDBJ whole genome shotgun (WGS) entry which is preliminary data.</text>
</comment>
<evidence type="ECO:0000256" key="1">
    <source>
        <dbReference type="SAM" id="MobiDB-lite"/>
    </source>
</evidence>
<protein>
    <submittedName>
        <fullName evidence="2">Uncharacterized protein</fullName>
    </submittedName>
</protein>
<feature type="region of interest" description="Disordered" evidence="1">
    <location>
        <begin position="1"/>
        <end position="73"/>
    </location>
</feature>
<name>A0A8K0T119_9HYPO</name>
<organism evidence="2 3">
    <name type="scientific">Stachybotrys elegans</name>
    <dbReference type="NCBI Taxonomy" id="80388"/>
    <lineage>
        <taxon>Eukaryota</taxon>
        <taxon>Fungi</taxon>
        <taxon>Dikarya</taxon>
        <taxon>Ascomycota</taxon>
        <taxon>Pezizomycotina</taxon>
        <taxon>Sordariomycetes</taxon>
        <taxon>Hypocreomycetidae</taxon>
        <taxon>Hypocreales</taxon>
        <taxon>Stachybotryaceae</taxon>
        <taxon>Stachybotrys</taxon>
    </lineage>
</organism>
<accession>A0A8K0T119</accession>
<proteinExistence type="predicted"/>
<keyword evidence="3" id="KW-1185">Reference proteome</keyword>
<reference evidence="2" key="1">
    <citation type="journal article" date="2021" name="Nat. Commun.">
        <title>Genetic determinants of endophytism in the Arabidopsis root mycobiome.</title>
        <authorList>
            <person name="Mesny F."/>
            <person name="Miyauchi S."/>
            <person name="Thiergart T."/>
            <person name="Pickel B."/>
            <person name="Atanasova L."/>
            <person name="Karlsson M."/>
            <person name="Huettel B."/>
            <person name="Barry K.W."/>
            <person name="Haridas S."/>
            <person name="Chen C."/>
            <person name="Bauer D."/>
            <person name="Andreopoulos W."/>
            <person name="Pangilinan J."/>
            <person name="LaButti K."/>
            <person name="Riley R."/>
            <person name="Lipzen A."/>
            <person name="Clum A."/>
            <person name="Drula E."/>
            <person name="Henrissat B."/>
            <person name="Kohler A."/>
            <person name="Grigoriev I.V."/>
            <person name="Martin F.M."/>
            <person name="Hacquard S."/>
        </authorList>
    </citation>
    <scope>NUCLEOTIDE SEQUENCE</scope>
    <source>
        <strain evidence="2">MPI-CAGE-CH-0235</strain>
    </source>
</reference>